<keyword evidence="2" id="KW-0863">Zinc-finger</keyword>
<feature type="domain" description="CCHC-type" evidence="4">
    <location>
        <begin position="245"/>
        <end position="260"/>
    </location>
</feature>
<sequence>MDPAKLQKQLVELMKVVQEERKLSAQAEAAQKTAKTLLAQNTQTQNSQAADLAAAAVATHASKGPKIGVPDKFDGTRGVKAEVYTNQVGLYVISNRHLFPNDRSKLVFSLSYLTGQAGAWAQQFTKRVFAGKDVTYKEFSTAFQAIVYAHNAGWEPSTLISQYTQGLKRDIRLALVLARTEFVTLAAVTNLVLKIDSEINAAEAAPGATSATQAATPNPNAMDVSAFSGRLTEGERHRRLQTGLCFCCREHGHLSRNCPQKATTEATRISELEMELKRLKGGTGKGESGGATHNVLSKTYASSTDLDRYATNTHQTISGFDGSKSTAGQEIQLWIDTDKQPPTFIITRLKNTYDGILGMPWMKTHGHCVDWRAHALDTNPLAISTTDGVPLVLTTPSTIGAGPRRQARMTNGGVCVIRALTLLQCKLSFPTNSTTPKIAGKQDCLVNLRQTAHSTKDDNHQATQEEPVATSRLVLSLPKNPSNGQEPWRHARNNDKGVCALSTLALPQRNFNTLDPPTHLEMAGKQDPPVILSPHRHQAEPCTTQQSPAPTRMGSSVPQITSLEGKEPRRNTRNLDEGVCAYSALTLPQHDSASPPLHHNQSIVTG</sequence>
<dbReference type="SUPFAM" id="SSF50630">
    <property type="entry name" value="Acid proteases"/>
    <property type="match status" value="1"/>
</dbReference>
<proteinExistence type="predicted"/>
<evidence type="ECO:0000256" key="3">
    <source>
        <dbReference type="SAM" id="MobiDB-lite"/>
    </source>
</evidence>
<organism evidence="5 6">
    <name type="scientific">Puccinia coronata f. sp. avenae</name>
    <dbReference type="NCBI Taxonomy" id="200324"/>
    <lineage>
        <taxon>Eukaryota</taxon>
        <taxon>Fungi</taxon>
        <taxon>Dikarya</taxon>
        <taxon>Basidiomycota</taxon>
        <taxon>Pucciniomycotina</taxon>
        <taxon>Pucciniomycetes</taxon>
        <taxon>Pucciniales</taxon>
        <taxon>Pucciniaceae</taxon>
        <taxon>Puccinia</taxon>
    </lineage>
</organism>
<protein>
    <recommendedName>
        <fullName evidence="4">CCHC-type domain-containing protein</fullName>
    </recommendedName>
</protein>
<dbReference type="InterPro" id="IPR021109">
    <property type="entry name" value="Peptidase_aspartic_dom_sf"/>
</dbReference>
<dbReference type="AlphaFoldDB" id="A0A2N5W5N1"/>
<dbReference type="STRING" id="200324.A0A2N5W5N1"/>
<comment type="caution">
    <text evidence="5">The sequence shown here is derived from an EMBL/GenBank/DDBJ whole genome shotgun (WGS) entry which is preliminary data.</text>
</comment>
<keyword evidence="1" id="KW-0507">mRNA processing</keyword>
<dbReference type="InterPro" id="IPR036875">
    <property type="entry name" value="Znf_CCHC_sf"/>
</dbReference>
<dbReference type="PANTHER" id="PTHR15503:SF7">
    <property type="entry name" value="RETROTRANSPOSON GAG-LIKE PROTEIN 3"/>
    <property type="match status" value="1"/>
</dbReference>
<reference evidence="5 6" key="1">
    <citation type="submission" date="2017-11" db="EMBL/GenBank/DDBJ databases">
        <title>De novo assembly and phasing of dikaryotic genomes from two isolates of Puccinia coronata f. sp. avenae, the causal agent of oat crown rust.</title>
        <authorList>
            <person name="Miller M.E."/>
            <person name="Zhang Y."/>
            <person name="Omidvar V."/>
            <person name="Sperschneider J."/>
            <person name="Schwessinger B."/>
            <person name="Raley C."/>
            <person name="Palmer J.M."/>
            <person name="Garnica D."/>
            <person name="Upadhyaya N."/>
            <person name="Rathjen J."/>
            <person name="Taylor J.M."/>
            <person name="Park R.F."/>
            <person name="Dodds P.N."/>
            <person name="Hirsch C.D."/>
            <person name="Kianian S.F."/>
            <person name="Figueroa M."/>
        </authorList>
    </citation>
    <scope>NUCLEOTIDE SEQUENCE [LARGE SCALE GENOMIC DNA]</scope>
    <source>
        <strain evidence="5">12NC29</strain>
    </source>
</reference>
<dbReference type="GO" id="GO:0003676">
    <property type="term" value="F:nucleic acid binding"/>
    <property type="evidence" value="ECO:0007669"/>
    <property type="project" value="InterPro"/>
</dbReference>
<evidence type="ECO:0000256" key="2">
    <source>
        <dbReference type="PROSITE-ProRule" id="PRU00047"/>
    </source>
</evidence>
<evidence type="ECO:0000259" key="4">
    <source>
        <dbReference type="PROSITE" id="PS50158"/>
    </source>
</evidence>
<accession>A0A2N5W5N1</accession>
<evidence type="ECO:0000313" key="6">
    <source>
        <dbReference type="Proteomes" id="UP000235388"/>
    </source>
</evidence>
<dbReference type="PANTHER" id="PTHR15503">
    <property type="entry name" value="LDOC1 RELATED"/>
    <property type="match status" value="1"/>
</dbReference>
<keyword evidence="6" id="KW-1185">Reference proteome</keyword>
<evidence type="ECO:0000256" key="1">
    <source>
        <dbReference type="ARBA" id="ARBA00022664"/>
    </source>
</evidence>
<gene>
    <name evidence="5" type="ORF">PCANC_02577</name>
</gene>
<dbReference type="SUPFAM" id="SSF57756">
    <property type="entry name" value="Retrovirus zinc finger-like domains"/>
    <property type="match status" value="1"/>
</dbReference>
<dbReference type="InterPro" id="IPR032567">
    <property type="entry name" value="RTL1-rel"/>
</dbReference>
<dbReference type="Gene3D" id="2.40.70.10">
    <property type="entry name" value="Acid Proteases"/>
    <property type="match status" value="1"/>
</dbReference>
<dbReference type="GO" id="GO:0006397">
    <property type="term" value="P:mRNA processing"/>
    <property type="evidence" value="ECO:0007669"/>
    <property type="project" value="UniProtKB-KW"/>
</dbReference>
<feature type="region of interest" description="Disordered" evidence="3">
    <location>
        <begin position="587"/>
        <end position="606"/>
    </location>
</feature>
<name>A0A2N5W5N1_9BASI</name>
<dbReference type="Gene3D" id="4.10.60.10">
    <property type="entry name" value="Zinc finger, CCHC-type"/>
    <property type="match status" value="1"/>
</dbReference>
<keyword evidence="2" id="KW-0479">Metal-binding</keyword>
<dbReference type="OrthoDB" id="2266810at2759"/>
<dbReference type="CDD" id="cd00303">
    <property type="entry name" value="retropepsin_like"/>
    <property type="match status" value="1"/>
</dbReference>
<dbReference type="Proteomes" id="UP000235388">
    <property type="component" value="Unassembled WGS sequence"/>
</dbReference>
<keyword evidence="2" id="KW-0862">Zinc</keyword>
<dbReference type="GO" id="GO:0008270">
    <property type="term" value="F:zinc ion binding"/>
    <property type="evidence" value="ECO:0007669"/>
    <property type="project" value="UniProtKB-KW"/>
</dbReference>
<dbReference type="EMBL" id="PGCJ01000010">
    <property type="protein sequence ID" value="PLW57546.1"/>
    <property type="molecule type" value="Genomic_DNA"/>
</dbReference>
<dbReference type="PROSITE" id="PS50158">
    <property type="entry name" value="ZF_CCHC"/>
    <property type="match status" value="1"/>
</dbReference>
<evidence type="ECO:0000313" key="5">
    <source>
        <dbReference type="EMBL" id="PLW57546.1"/>
    </source>
</evidence>
<dbReference type="InterPro" id="IPR001878">
    <property type="entry name" value="Znf_CCHC"/>
</dbReference>